<evidence type="ECO:0000256" key="2">
    <source>
        <dbReference type="ARBA" id="ARBA00007639"/>
    </source>
</evidence>
<dbReference type="Pfam" id="PF13407">
    <property type="entry name" value="Peripla_BP_4"/>
    <property type="match status" value="1"/>
</dbReference>
<dbReference type="InterPro" id="IPR025997">
    <property type="entry name" value="SBP_2_dom"/>
</dbReference>
<dbReference type="AlphaFoldDB" id="A0A1M7ZP44"/>
<dbReference type="CDD" id="cd06318">
    <property type="entry name" value="PBP1_ABC_D-talitol-like"/>
    <property type="match status" value="1"/>
</dbReference>
<organism evidence="6 7">
    <name type="scientific">Pseudoxanthobacter soli DSM 19599</name>
    <dbReference type="NCBI Taxonomy" id="1123029"/>
    <lineage>
        <taxon>Bacteria</taxon>
        <taxon>Pseudomonadati</taxon>
        <taxon>Pseudomonadota</taxon>
        <taxon>Alphaproteobacteria</taxon>
        <taxon>Hyphomicrobiales</taxon>
        <taxon>Segnochrobactraceae</taxon>
        <taxon>Pseudoxanthobacter</taxon>
    </lineage>
</organism>
<feature type="signal peptide" evidence="4">
    <location>
        <begin position="1"/>
        <end position="29"/>
    </location>
</feature>
<keyword evidence="3 4" id="KW-0732">Signal</keyword>
<comment type="subcellular location">
    <subcellularLocation>
        <location evidence="1">Cell envelope</location>
    </subcellularLocation>
</comment>
<name>A0A1M7ZP44_9HYPH</name>
<evidence type="ECO:0000256" key="1">
    <source>
        <dbReference type="ARBA" id="ARBA00004196"/>
    </source>
</evidence>
<dbReference type="PANTHER" id="PTHR46847:SF1">
    <property type="entry name" value="D-ALLOSE-BINDING PERIPLASMIC PROTEIN-RELATED"/>
    <property type="match status" value="1"/>
</dbReference>
<accession>A0A1M7ZP44</accession>
<dbReference type="SUPFAM" id="SSF53822">
    <property type="entry name" value="Periplasmic binding protein-like I"/>
    <property type="match status" value="1"/>
</dbReference>
<dbReference type="Gene3D" id="3.40.50.2300">
    <property type="match status" value="2"/>
</dbReference>
<feature type="chain" id="PRO_5012703668" evidence="4">
    <location>
        <begin position="30"/>
        <end position="327"/>
    </location>
</feature>
<feature type="domain" description="Periplasmic binding protein" evidence="5">
    <location>
        <begin position="34"/>
        <end position="296"/>
    </location>
</feature>
<keyword evidence="7" id="KW-1185">Reference proteome</keyword>
<comment type="similarity">
    <text evidence="2">Belongs to the bacterial solute-binding protein 2 family.</text>
</comment>
<gene>
    <name evidence="6" type="ORF">SAMN02745172_03322</name>
</gene>
<dbReference type="RefSeq" id="WP_084564805.1">
    <property type="nucleotide sequence ID" value="NZ_FRXO01000007.1"/>
</dbReference>
<evidence type="ECO:0000256" key="3">
    <source>
        <dbReference type="ARBA" id="ARBA00022729"/>
    </source>
</evidence>
<dbReference type="GO" id="GO:0030246">
    <property type="term" value="F:carbohydrate binding"/>
    <property type="evidence" value="ECO:0007669"/>
    <property type="project" value="UniProtKB-ARBA"/>
</dbReference>
<evidence type="ECO:0000313" key="7">
    <source>
        <dbReference type="Proteomes" id="UP000186406"/>
    </source>
</evidence>
<dbReference type="Proteomes" id="UP000186406">
    <property type="component" value="Unassembled WGS sequence"/>
</dbReference>
<evidence type="ECO:0000313" key="6">
    <source>
        <dbReference type="EMBL" id="SHO66663.1"/>
    </source>
</evidence>
<dbReference type="EMBL" id="FRXO01000007">
    <property type="protein sequence ID" value="SHO66663.1"/>
    <property type="molecule type" value="Genomic_DNA"/>
</dbReference>
<dbReference type="STRING" id="1123029.SAMN02745172_03322"/>
<proteinExistence type="inferred from homology"/>
<reference evidence="6 7" key="1">
    <citation type="submission" date="2016-12" db="EMBL/GenBank/DDBJ databases">
        <authorList>
            <person name="Song W.-J."/>
            <person name="Kurnit D.M."/>
        </authorList>
    </citation>
    <scope>NUCLEOTIDE SEQUENCE [LARGE SCALE GENOMIC DNA]</scope>
    <source>
        <strain evidence="6 7">DSM 19599</strain>
    </source>
</reference>
<evidence type="ECO:0000256" key="4">
    <source>
        <dbReference type="SAM" id="SignalP"/>
    </source>
</evidence>
<sequence length="327" mass="34085">MPTTRSRSLVKGCLLAATLLGASAGVARAADCVVGISMFTLAAPYYAAQLQAASEEAKKLGCEVTTADGQNDMAKQIGDVEDMVSRGVNVLVIDPRDPEGLVPAVNAAAADGVKVVVIDSALSQKANYVTLVQSSNDANGKLVGEWLANEMKGKPMKIALISGDKGNVVGEERRLGVIRGLVEGQLRQDGSADVEIVGQGWGGWTHEGGLKAMEDLLTAHPDVNVVLGENDSMVLGAAKALEQAGKTDVLLVAAADGQKEAYAMIKEGKYGATGLNNPTEIGRLGVEYGVKALRGELPAGFPKISYTDPAVITKANVDTFYKPDSLF</sequence>
<dbReference type="PANTHER" id="PTHR46847">
    <property type="entry name" value="D-ALLOSE-BINDING PERIPLASMIC PROTEIN-RELATED"/>
    <property type="match status" value="1"/>
</dbReference>
<dbReference type="GO" id="GO:0030313">
    <property type="term" value="C:cell envelope"/>
    <property type="evidence" value="ECO:0007669"/>
    <property type="project" value="UniProtKB-SubCell"/>
</dbReference>
<dbReference type="InterPro" id="IPR028082">
    <property type="entry name" value="Peripla_BP_I"/>
</dbReference>
<dbReference type="OrthoDB" id="4827464at2"/>
<protein>
    <submittedName>
        <fullName evidence="6">Ribose transport system substrate-binding protein</fullName>
    </submittedName>
</protein>
<evidence type="ECO:0000259" key="5">
    <source>
        <dbReference type="Pfam" id="PF13407"/>
    </source>
</evidence>